<evidence type="ECO:0000256" key="1">
    <source>
        <dbReference type="ARBA" id="ARBA00004193"/>
    </source>
</evidence>
<reference evidence="8 9" key="1">
    <citation type="submission" date="2019-03" db="EMBL/GenBank/DDBJ databases">
        <title>Genomic Encyclopedia of Type Strains, Phase IV (KMG-IV): sequencing the most valuable type-strain genomes for metagenomic binning, comparative biology and taxonomic classification.</title>
        <authorList>
            <person name="Goeker M."/>
        </authorList>
    </citation>
    <scope>NUCLEOTIDE SEQUENCE [LARGE SCALE GENOMIC DNA]</scope>
    <source>
        <strain evidence="8 9">DSM 28697</strain>
    </source>
</reference>
<organism evidence="8 9">
    <name type="scientific">Aureibacillus halotolerans</name>
    <dbReference type="NCBI Taxonomy" id="1508390"/>
    <lineage>
        <taxon>Bacteria</taxon>
        <taxon>Bacillati</taxon>
        <taxon>Bacillota</taxon>
        <taxon>Bacilli</taxon>
        <taxon>Bacillales</taxon>
        <taxon>Bacillaceae</taxon>
        <taxon>Aureibacillus</taxon>
    </lineage>
</organism>
<dbReference type="FunFam" id="3.10.105.10:FF:000006">
    <property type="entry name" value="Peptide ABC transporter substrate-binding protein"/>
    <property type="match status" value="1"/>
</dbReference>
<evidence type="ECO:0000256" key="4">
    <source>
        <dbReference type="ARBA" id="ARBA00022729"/>
    </source>
</evidence>
<dbReference type="GO" id="GO:1904680">
    <property type="term" value="F:peptide transmembrane transporter activity"/>
    <property type="evidence" value="ECO:0007669"/>
    <property type="project" value="TreeGrafter"/>
</dbReference>
<dbReference type="Gene3D" id="3.90.76.10">
    <property type="entry name" value="Dipeptide-binding Protein, Domain 1"/>
    <property type="match status" value="1"/>
</dbReference>
<accession>A0A4R6TWQ7</accession>
<feature type="domain" description="Solute-binding protein family 5" evidence="7">
    <location>
        <begin position="92"/>
        <end position="460"/>
    </location>
</feature>
<dbReference type="SUPFAM" id="SSF53850">
    <property type="entry name" value="Periplasmic binding protein-like II"/>
    <property type="match status" value="1"/>
</dbReference>
<dbReference type="PROSITE" id="PS01040">
    <property type="entry name" value="SBP_BACTERIAL_5"/>
    <property type="match status" value="1"/>
</dbReference>
<dbReference type="Gene3D" id="3.40.190.10">
    <property type="entry name" value="Periplasmic binding protein-like II"/>
    <property type="match status" value="1"/>
</dbReference>
<evidence type="ECO:0000256" key="3">
    <source>
        <dbReference type="ARBA" id="ARBA00022448"/>
    </source>
</evidence>
<feature type="chain" id="PRO_5039115339" evidence="6">
    <location>
        <begin position="20"/>
        <end position="544"/>
    </location>
</feature>
<dbReference type="InterPro" id="IPR000914">
    <property type="entry name" value="SBP_5_dom"/>
</dbReference>
<dbReference type="RefSeq" id="WP_243740086.1">
    <property type="nucleotide sequence ID" value="NZ_SNYJ01000010.1"/>
</dbReference>
<gene>
    <name evidence="8" type="ORF">EV213_11040</name>
</gene>
<sequence length="544" mass="61026">MKKSTILSVLFTMLLLLLAACGGNNSSQSDAPTDDASSEETSSSPSQGGEIAIPIVGDPIFNPWHPNAYAESNVVNRILFSGLTKPGKDTAPAPSLATEWSASEDGLTWTFKLRDDVKWHDGEAFTADDVVFTFNTLVLDESKGANGASNFRALDEVTKVDDATVEFHLNRPWASLPAYLGFNAEILPQHVLEGTDVWNNTAFNKETPIGTGPYKVETYTSGQSVVLTANDDYFLGRPNIDKVTYKILADVNTHIAQAMTQELDIFSLEDTSSLERLQNVAHLSVEPRNVTKYYWVAVNQNNPTFQDVKFRQAIMHAINRQAIIDNILKGYATIADAAITPNLETYYTNDVAKYDYNPEKAKALLEEIGYIMNSDGVFEKDGEPLSFQFDVAVQGDLVTIAQLIQQDLKAVGMDVELVTLDWNSMIQKDVVERNYDMMMNWWTYPDDPDVYAQYHSSNADTGNNIPNYKDEEMDRLLTLGQETSDPAKRAEVYKELQAYMAEQLPYQYLWYPQELVVINNKLENVPELNYGGTLHYINEWSIKQ</sequence>
<evidence type="ECO:0000256" key="2">
    <source>
        <dbReference type="ARBA" id="ARBA00005695"/>
    </source>
</evidence>
<dbReference type="GO" id="GO:0043190">
    <property type="term" value="C:ATP-binding cassette (ABC) transporter complex"/>
    <property type="evidence" value="ECO:0007669"/>
    <property type="project" value="InterPro"/>
</dbReference>
<keyword evidence="3" id="KW-0813">Transport</keyword>
<dbReference type="AlphaFoldDB" id="A0A4R6TWQ7"/>
<dbReference type="InterPro" id="IPR023765">
    <property type="entry name" value="SBP_5_CS"/>
</dbReference>
<evidence type="ECO:0000259" key="7">
    <source>
        <dbReference type="Pfam" id="PF00496"/>
    </source>
</evidence>
<name>A0A4R6TWQ7_9BACI</name>
<evidence type="ECO:0000256" key="5">
    <source>
        <dbReference type="SAM" id="MobiDB-lite"/>
    </source>
</evidence>
<dbReference type="Proteomes" id="UP000295632">
    <property type="component" value="Unassembled WGS sequence"/>
</dbReference>
<dbReference type="PANTHER" id="PTHR30290:SF9">
    <property type="entry name" value="OLIGOPEPTIDE-BINDING PROTEIN APPA"/>
    <property type="match status" value="1"/>
</dbReference>
<keyword evidence="4 6" id="KW-0732">Signal</keyword>
<dbReference type="PROSITE" id="PS51257">
    <property type="entry name" value="PROKAR_LIPOPROTEIN"/>
    <property type="match status" value="1"/>
</dbReference>
<comment type="caution">
    <text evidence="8">The sequence shown here is derived from an EMBL/GenBank/DDBJ whole genome shotgun (WGS) entry which is preliminary data.</text>
</comment>
<evidence type="ECO:0000313" key="9">
    <source>
        <dbReference type="Proteomes" id="UP000295632"/>
    </source>
</evidence>
<dbReference type="InterPro" id="IPR039424">
    <property type="entry name" value="SBP_5"/>
</dbReference>
<protein>
    <submittedName>
        <fullName evidence="8">Peptide/nickel transport system substrate-binding protein</fullName>
    </submittedName>
</protein>
<dbReference type="PIRSF" id="PIRSF002741">
    <property type="entry name" value="MppA"/>
    <property type="match status" value="1"/>
</dbReference>
<dbReference type="Pfam" id="PF00496">
    <property type="entry name" value="SBP_bac_5"/>
    <property type="match status" value="1"/>
</dbReference>
<comment type="similarity">
    <text evidence="2">Belongs to the bacterial solute-binding protein 5 family.</text>
</comment>
<comment type="subcellular location">
    <subcellularLocation>
        <location evidence="1">Cell membrane</location>
        <topology evidence="1">Lipid-anchor</topology>
    </subcellularLocation>
</comment>
<feature type="signal peptide" evidence="6">
    <location>
        <begin position="1"/>
        <end position="19"/>
    </location>
</feature>
<dbReference type="GO" id="GO:0042597">
    <property type="term" value="C:periplasmic space"/>
    <property type="evidence" value="ECO:0007669"/>
    <property type="project" value="UniProtKB-ARBA"/>
</dbReference>
<dbReference type="GO" id="GO:0015833">
    <property type="term" value="P:peptide transport"/>
    <property type="evidence" value="ECO:0007669"/>
    <property type="project" value="TreeGrafter"/>
</dbReference>
<proteinExistence type="inferred from homology"/>
<dbReference type="PANTHER" id="PTHR30290">
    <property type="entry name" value="PERIPLASMIC BINDING COMPONENT OF ABC TRANSPORTER"/>
    <property type="match status" value="1"/>
</dbReference>
<evidence type="ECO:0000256" key="6">
    <source>
        <dbReference type="SAM" id="SignalP"/>
    </source>
</evidence>
<keyword evidence="9" id="KW-1185">Reference proteome</keyword>
<feature type="region of interest" description="Disordered" evidence="5">
    <location>
        <begin position="26"/>
        <end position="50"/>
    </location>
</feature>
<dbReference type="EMBL" id="SNYJ01000010">
    <property type="protein sequence ID" value="TDQ38300.1"/>
    <property type="molecule type" value="Genomic_DNA"/>
</dbReference>
<evidence type="ECO:0000313" key="8">
    <source>
        <dbReference type="EMBL" id="TDQ38300.1"/>
    </source>
</evidence>
<dbReference type="InterPro" id="IPR030678">
    <property type="entry name" value="Peptide/Ni-bd"/>
</dbReference>
<dbReference type="Gene3D" id="3.10.105.10">
    <property type="entry name" value="Dipeptide-binding Protein, Domain 3"/>
    <property type="match status" value="1"/>
</dbReference>